<name>A0A412WPY0_9BACT</name>
<feature type="region of interest" description="Disordered" evidence="1">
    <location>
        <begin position="197"/>
        <end position="259"/>
    </location>
</feature>
<gene>
    <name evidence="3" type="ORF">DWW24_04040</name>
</gene>
<dbReference type="Pfam" id="PF24703">
    <property type="entry name" value="DUF7666"/>
    <property type="match status" value="1"/>
</dbReference>
<evidence type="ECO:0000256" key="1">
    <source>
        <dbReference type="SAM" id="MobiDB-lite"/>
    </source>
</evidence>
<protein>
    <recommendedName>
        <fullName evidence="2">DUF7666 domain-containing protein</fullName>
    </recommendedName>
</protein>
<organism evidence="3 4">
    <name type="scientific">Odoribacter splanchnicus</name>
    <dbReference type="NCBI Taxonomy" id="28118"/>
    <lineage>
        <taxon>Bacteria</taxon>
        <taxon>Pseudomonadati</taxon>
        <taxon>Bacteroidota</taxon>
        <taxon>Bacteroidia</taxon>
        <taxon>Bacteroidales</taxon>
        <taxon>Odoribacteraceae</taxon>
        <taxon>Odoribacter</taxon>
    </lineage>
</organism>
<dbReference type="Proteomes" id="UP000283426">
    <property type="component" value="Unassembled WGS sequence"/>
</dbReference>
<sequence>MEEENVVIKGYKGFDKELKCRGFLYEVDKEYEQGGEIKCCNKGFHFCENPFDVFSYYPPNDSRYCEVHGSGKYDKDNDDSKVSVSKIKIGFEIGLKGLIDAGIKFILDKVNWEESKATNTGNQSAATNTGNQSAATNTGDESAATNTGNQSAATNTGNQSAATNTGSRSAATNTGYQSAATNTGYLSAATNTGYQSAATNTGNRSTATNTGYQSAATNTGNRSAATNTGYQSAATNTGNQSAATNTGDESAATNTGNQSAATNTGYQSAASVEGFESIAIVTGYDCKAKGSLGCWIVLTERGEWNGNTYPIKCVKSFKVDGKKVKSNTWYKLINGKLTKCE</sequence>
<dbReference type="InterPro" id="IPR056083">
    <property type="entry name" value="DUF7666"/>
</dbReference>
<dbReference type="AlphaFoldDB" id="A0A412WPY0"/>
<proteinExistence type="predicted"/>
<dbReference type="EMBL" id="QRYW01000006">
    <property type="protein sequence ID" value="RGV29259.1"/>
    <property type="molecule type" value="Genomic_DNA"/>
</dbReference>
<evidence type="ECO:0000313" key="3">
    <source>
        <dbReference type="EMBL" id="RGV29259.1"/>
    </source>
</evidence>
<evidence type="ECO:0000313" key="4">
    <source>
        <dbReference type="Proteomes" id="UP000283426"/>
    </source>
</evidence>
<feature type="domain" description="DUF7666" evidence="2">
    <location>
        <begin position="8"/>
        <end position="100"/>
    </location>
</feature>
<comment type="caution">
    <text evidence="3">The sequence shown here is derived from an EMBL/GenBank/DDBJ whole genome shotgun (WGS) entry which is preliminary data.</text>
</comment>
<dbReference type="RefSeq" id="WP_118107422.1">
    <property type="nucleotide sequence ID" value="NZ_QRYW01000006.1"/>
</dbReference>
<accession>A0A412WPY0</accession>
<reference evidence="3 4" key="1">
    <citation type="submission" date="2018-08" db="EMBL/GenBank/DDBJ databases">
        <title>A genome reference for cultivated species of the human gut microbiota.</title>
        <authorList>
            <person name="Zou Y."/>
            <person name="Xue W."/>
            <person name="Luo G."/>
        </authorList>
    </citation>
    <scope>NUCLEOTIDE SEQUENCE [LARGE SCALE GENOMIC DNA]</scope>
    <source>
        <strain evidence="3 4">AF14-6AC</strain>
    </source>
</reference>
<evidence type="ECO:0000259" key="2">
    <source>
        <dbReference type="Pfam" id="PF24703"/>
    </source>
</evidence>
<feature type="region of interest" description="Disordered" evidence="1">
    <location>
        <begin position="118"/>
        <end position="174"/>
    </location>
</feature>